<proteinExistence type="inferred from homology"/>
<dbReference type="Gene3D" id="3.30.160.60">
    <property type="entry name" value="Classic Zinc Finger"/>
    <property type="match status" value="1"/>
</dbReference>
<dbReference type="InterPro" id="IPR003770">
    <property type="entry name" value="MLTG-like"/>
</dbReference>
<keyword evidence="10" id="KW-1185">Reference proteome</keyword>
<comment type="function">
    <text evidence="7">Functions as a peptidoglycan terminase that cleaves nascent peptidoglycan strands endolytically to terminate their elongation.</text>
</comment>
<protein>
    <recommendedName>
        <fullName evidence="7">Endolytic murein transglycosylase</fullName>
        <ecNumber evidence="7">4.2.2.29</ecNumber>
    </recommendedName>
    <alternativeName>
        <fullName evidence="7">Peptidoglycan lytic transglycosylase</fullName>
    </alternativeName>
    <alternativeName>
        <fullName evidence="7">Peptidoglycan polymerization terminase</fullName>
    </alternativeName>
</protein>
<evidence type="ECO:0000256" key="2">
    <source>
        <dbReference type="ARBA" id="ARBA00022692"/>
    </source>
</evidence>
<dbReference type="PANTHER" id="PTHR30518:SF2">
    <property type="entry name" value="ENDOLYTIC MUREIN TRANSGLYCOSYLASE"/>
    <property type="match status" value="1"/>
</dbReference>
<dbReference type="Proteomes" id="UP001203761">
    <property type="component" value="Unassembled WGS sequence"/>
</dbReference>
<name>A0ABT0R2E7_9MICO</name>
<evidence type="ECO:0000256" key="4">
    <source>
        <dbReference type="ARBA" id="ARBA00023136"/>
    </source>
</evidence>
<feature type="transmembrane region" description="Helical" evidence="7">
    <location>
        <begin position="101"/>
        <end position="122"/>
    </location>
</feature>
<keyword evidence="5 7" id="KW-0456">Lyase</keyword>
<keyword evidence="2 7" id="KW-0812">Transmembrane</keyword>
<keyword evidence="4 7" id="KW-0472">Membrane</keyword>
<feature type="compositionally biased region" description="Basic and acidic residues" evidence="8">
    <location>
        <begin position="14"/>
        <end position="38"/>
    </location>
</feature>
<comment type="caution">
    <text evidence="9">The sequence shown here is derived from an EMBL/GenBank/DDBJ whole genome shotgun (WGS) entry which is preliminary data.</text>
</comment>
<evidence type="ECO:0000256" key="6">
    <source>
        <dbReference type="ARBA" id="ARBA00023316"/>
    </source>
</evidence>
<gene>
    <name evidence="7 9" type="primary">mltG</name>
    <name evidence="9" type="ORF">Bequi_12005</name>
</gene>
<sequence>MSDHDDVNPLPWDDAPRSAEPARGRRRRLDSAFEHPLEEPEVDLFGEDASAGAPAHAKGAAHAYTEDDFLSPQDLLAEESADPLLPIGAHEAPARRSPLHLLPLLLVAAVVLALAAGGFYAYHWVSNNVNVAEEAPQDYEGSGTGEEVVIEVKDGDTGSDIASTLVDAGVIQSAAPFIQVFTASPEASTIQPGAYSLQKQMSSAAALDALLDPANVAGQRVTVPEGLTNKQIFARVSEATGIPVADFEEAAAHYTDYGLPENPAGTPEGYLWPGRYDIPEDATAGDVLTMMWERMESELDARGVAPEDRHRILTLASIAEKEARTPDDYGRVVRTLENRLDGIGEAGGRPMALQLDSTVAYFSGSDSISTTPQQRATDSPYNTYLHPGLPIGPISNPGGATLDAAVNPPAGDWLYWVTVNTETGETKFATTFAEHQQNVAQWQQWARERDAAGG</sequence>
<comment type="subcellular location">
    <subcellularLocation>
        <location evidence="7">Cell membrane</location>
        <topology evidence="7">Single-pass membrane protein</topology>
    </subcellularLocation>
</comment>
<keyword evidence="1 7" id="KW-1003">Cell membrane</keyword>
<evidence type="ECO:0000256" key="7">
    <source>
        <dbReference type="HAMAP-Rule" id="MF_02065"/>
    </source>
</evidence>
<keyword evidence="6 7" id="KW-0961">Cell wall biogenesis/degradation</keyword>
<evidence type="ECO:0000256" key="3">
    <source>
        <dbReference type="ARBA" id="ARBA00022989"/>
    </source>
</evidence>
<evidence type="ECO:0000313" key="10">
    <source>
        <dbReference type="Proteomes" id="UP001203761"/>
    </source>
</evidence>
<evidence type="ECO:0000256" key="1">
    <source>
        <dbReference type="ARBA" id="ARBA00022475"/>
    </source>
</evidence>
<evidence type="ECO:0000256" key="5">
    <source>
        <dbReference type="ARBA" id="ARBA00023239"/>
    </source>
</evidence>
<dbReference type="NCBIfam" id="TIGR00247">
    <property type="entry name" value="endolytic transglycosylase MltG"/>
    <property type="match status" value="1"/>
</dbReference>
<feature type="region of interest" description="Disordered" evidence="8">
    <location>
        <begin position="1"/>
        <end position="47"/>
    </location>
</feature>
<dbReference type="PANTHER" id="PTHR30518">
    <property type="entry name" value="ENDOLYTIC MUREIN TRANSGLYCOSYLASE"/>
    <property type="match status" value="1"/>
</dbReference>
<evidence type="ECO:0000256" key="8">
    <source>
        <dbReference type="SAM" id="MobiDB-lite"/>
    </source>
</evidence>
<dbReference type="RefSeq" id="WP_249738174.1">
    <property type="nucleotide sequence ID" value="NZ_JAKNCJ010000008.1"/>
</dbReference>
<dbReference type="EMBL" id="JAKNCJ010000008">
    <property type="protein sequence ID" value="MCL6424092.1"/>
    <property type="molecule type" value="Genomic_DNA"/>
</dbReference>
<organism evidence="9 10">
    <name type="scientific">Brachybacterium equifaecis</name>
    <dbReference type="NCBI Taxonomy" id="2910770"/>
    <lineage>
        <taxon>Bacteria</taxon>
        <taxon>Bacillati</taxon>
        <taxon>Actinomycetota</taxon>
        <taxon>Actinomycetes</taxon>
        <taxon>Micrococcales</taxon>
        <taxon>Dermabacteraceae</taxon>
        <taxon>Brachybacterium</taxon>
    </lineage>
</organism>
<keyword evidence="3 7" id="KW-1133">Transmembrane helix</keyword>
<dbReference type="Pfam" id="PF02618">
    <property type="entry name" value="YceG"/>
    <property type="match status" value="1"/>
</dbReference>
<dbReference type="CDD" id="cd08010">
    <property type="entry name" value="MltG_like"/>
    <property type="match status" value="1"/>
</dbReference>
<comment type="catalytic activity">
    <reaction evidence="7">
        <text>a peptidoglycan chain = a peptidoglycan chain with N-acetyl-1,6-anhydromuramyl-[peptide] at the reducing end + a peptidoglycan chain with N-acetylglucosamine at the non-reducing end.</text>
        <dbReference type="EC" id="4.2.2.29"/>
    </reaction>
</comment>
<dbReference type="Gene3D" id="3.30.1490.480">
    <property type="entry name" value="Endolytic murein transglycosylase"/>
    <property type="match status" value="1"/>
</dbReference>
<reference evidence="9" key="1">
    <citation type="submission" date="2022-02" db="EMBL/GenBank/DDBJ databases">
        <authorList>
            <person name="Lee M."/>
            <person name="Kim S.-J."/>
            <person name="Jung M.-Y."/>
        </authorList>
    </citation>
    <scope>NUCLEOTIDE SEQUENCE</scope>
    <source>
        <strain evidence="9">JHP9</strain>
    </source>
</reference>
<dbReference type="EC" id="4.2.2.29" evidence="7"/>
<dbReference type="HAMAP" id="MF_02065">
    <property type="entry name" value="MltG"/>
    <property type="match status" value="1"/>
</dbReference>
<accession>A0ABT0R2E7</accession>
<feature type="site" description="Important for catalytic activity" evidence="7">
    <location>
        <position position="322"/>
    </location>
</feature>
<comment type="similarity">
    <text evidence="7">Belongs to the transglycosylase MltG family.</text>
</comment>
<evidence type="ECO:0000313" key="9">
    <source>
        <dbReference type="EMBL" id="MCL6424092.1"/>
    </source>
</evidence>